<gene>
    <name evidence="3" type="ORF">NU09_0508</name>
</gene>
<dbReference type="Proteomes" id="UP000289775">
    <property type="component" value="Unassembled WGS sequence"/>
</dbReference>
<dbReference type="RefSeq" id="WP_129749690.1">
    <property type="nucleotide sequence ID" value="NZ_JUIW01000002.1"/>
</dbReference>
<keyword evidence="3" id="KW-0645">Protease</keyword>
<dbReference type="PROSITE" id="PS52035">
    <property type="entry name" value="PEPTIDASE_M14"/>
    <property type="match status" value="1"/>
</dbReference>
<evidence type="ECO:0000256" key="1">
    <source>
        <dbReference type="PROSITE-ProRule" id="PRU01379"/>
    </source>
</evidence>
<evidence type="ECO:0000313" key="4">
    <source>
        <dbReference type="Proteomes" id="UP000289775"/>
    </source>
</evidence>
<dbReference type="AlphaFoldDB" id="A0A444WGN5"/>
<organism evidence="3 4">
    <name type="scientific">Flavobacterium beibuense</name>
    <dbReference type="NCBI Taxonomy" id="657326"/>
    <lineage>
        <taxon>Bacteria</taxon>
        <taxon>Pseudomonadati</taxon>
        <taxon>Bacteroidota</taxon>
        <taxon>Flavobacteriia</taxon>
        <taxon>Flavobacteriales</taxon>
        <taxon>Flavobacteriaceae</taxon>
        <taxon>Flavobacterium</taxon>
    </lineage>
</organism>
<dbReference type="CDD" id="cd06239">
    <property type="entry name" value="M14-like"/>
    <property type="match status" value="1"/>
</dbReference>
<dbReference type="SUPFAM" id="SSF53187">
    <property type="entry name" value="Zn-dependent exopeptidases"/>
    <property type="match status" value="1"/>
</dbReference>
<dbReference type="Pfam" id="PF00246">
    <property type="entry name" value="Peptidase_M14"/>
    <property type="match status" value="1"/>
</dbReference>
<comment type="caution">
    <text evidence="3">The sequence shown here is derived from an EMBL/GenBank/DDBJ whole genome shotgun (WGS) entry which is preliminary data.</text>
</comment>
<name>A0A444WGN5_9FLAO</name>
<dbReference type="EMBL" id="JUIW01000002">
    <property type="protein sequence ID" value="RYJ44874.1"/>
    <property type="molecule type" value="Genomic_DNA"/>
</dbReference>
<accession>A0A444WGN5</accession>
<dbReference type="GO" id="GO:0008270">
    <property type="term" value="F:zinc ion binding"/>
    <property type="evidence" value="ECO:0007669"/>
    <property type="project" value="InterPro"/>
</dbReference>
<dbReference type="InterPro" id="IPR000834">
    <property type="entry name" value="Peptidase_M14"/>
</dbReference>
<proteinExistence type="inferred from homology"/>
<dbReference type="GO" id="GO:0006508">
    <property type="term" value="P:proteolysis"/>
    <property type="evidence" value="ECO:0007669"/>
    <property type="project" value="InterPro"/>
</dbReference>
<keyword evidence="4" id="KW-1185">Reference proteome</keyword>
<evidence type="ECO:0000259" key="2">
    <source>
        <dbReference type="PROSITE" id="PS52035"/>
    </source>
</evidence>
<dbReference type="SMART" id="SM00631">
    <property type="entry name" value="Zn_pept"/>
    <property type="match status" value="1"/>
</dbReference>
<keyword evidence="3" id="KW-0378">Hydrolase</keyword>
<feature type="domain" description="Peptidase M14" evidence="2">
    <location>
        <begin position="9"/>
        <end position="269"/>
    </location>
</feature>
<dbReference type="OrthoDB" id="1119199at2"/>
<evidence type="ECO:0000313" key="3">
    <source>
        <dbReference type="EMBL" id="RYJ44874.1"/>
    </source>
</evidence>
<dbReference type="Gene3D" id="3.40.630.10">
    <property type="entry name" value="Zn peptidases"/>
    <property type="match status" value="1"/>
</dbReference>
<keyword evidence="3" id="KW-0121">Carboxypeptidase</keyword>
<dbReference type="GO" id="GO:0004181">
    <property type="term" value="F:metallocarboxypeptidase activity"/>
    <property type="evidence" value="ECO:0007669"/>
    <property type="project" value="InterPro"/>
</dbReference>
<comment type="similarity">
    <text evidence="1">Belongs to the peptidase M14 family.</text>
</comment>
<comment type="caution">
    <text evidence="1">Lacks conserved residue(s) required for the propagation of feature annotation.</text>
</comment>
<sequence>MDFEGIFSKYVNTQLQGRYITNKHIEPILNELKNDFEIGVAGHSVLNKPIYSIKTGTGSTRVFIWSQMHGNESTTTKAVFDFLNFLKSDDELAKSFKQHFTYYILPIVNPDGAELYTRANANEVDLNRDSVNLSQPEAKLLRESFDSFKPHFAYNMHDQRTIFGLGDNNPKPATVSFLAPSYNEDREVNEPRQVAINVIAAMNETLQEFIPGQVGRFDDGFNINCIGDMFQSLGVPTILFEAGHYQNDYLREKTRKFVFFAILSGFNAIYENVIVVNKREDYFRIPQNKVIFFDFMYKNVKINYENKEIITNFASHYKEVLIDNSVIFEAFIKEIGDSGNFYGHEEYDCQEELFTGQDGSHLPKSEEKADFIVGKNREFVNGLEKK</sequence>
<protein>
    <submittedName>
        <fullName evidence="3">Putative carboxypeptidase</fullName>
    </submittedName>
</protein>
<reference evidence="3 4" key="1">
    <citation type="submission" date="2014-12" db="EMBL/GenBank/DDBJ databases">
        <title>Genome sequence of Flavobacterium beibuense RSKm HC5.</title>
        <authorList>
            <person name="Kim J.F."/>
            <person name="Song J.Y."/>
            <person name="Kwak M.-J."/>
            <person name="Lee S.-W."/>
        </authorList>
    </citation>
    <scope>NUCLEOTIDE SEQUENCE [LARGE SCALE GENOMIC DNA]</scope>
    <source>
        <strain evidence="3 4">RSKm HC5</strain>
    </source>
</reference>